<dbReference type="Proteomes" id="UP000002630">
    <property type="component" value="Linkage Group LG02"/>
</dbReference>
<sequence length="136" mass="14595">MGAGLAAQRGWPQGQEDDPSSPQRTGTSSSSGEEPPPSSHLHSRRSSLLLFEETADTSEVQPLEDSDFARNYGSSASLASLVPLDRKRWSSIEAENGNASVGSGSAGDAAEDDHLEARDGRERRRRCCLAGRLQLR</sequence>
<dbReference type="InParanoid" id="D7FPW0"/>
<dbReference type="AlphaFoldDB" id="D7FPW0"/>
<protein>
    <submittedName>
        <fullName evidence="2">Uncharacterized protein</fullName>
    </submittedName>
</protein>
<name>D7FPW0_ECTSI</name>
<feature type="region of interest" description="Disordered" evidence="1">
    <location>
        <begin position="94"/>
        <end position="124"/>
    </location>
</feature>
<dbReference type="EMBL" id="FN648375">
    <property type="protein sequence ID" value="CBJ48291.1"/>
    <property type="molecule type" value="Genomic_DNA"/>
</dbReference>
<proteinExistence type="predicted"/>
<accession>D7FPW0</accession>
<organism evidence="2 3">
    <name type="scientific">Ectocarpus siliculosus</name>
    <name type="common">Brown alga</name>
    <name type="synonym">Conferva siliculosa</name>
    <dbReference type="NCBI Taxonomy" id="2880"/>
    <lineage>
        <taxon>Eukaryota</taxon>
        <taxon>Sar</taxon>
        <taxon>Stramenopiles</taxon>
        <taxon>Ochrophyta</taxon>
        <taxon>PX clade</taxon>
        <taxon>Phaeophyceae</taxon>
        <taxon>Ectocarpales</taxon>
        <taxon>Ectocarpaceae</taxon>
        <taxon>Ectocarpus</taxon>
    </lineage>
</organism>
<feature type="compositionally biased region" description="Low complexity" evidence="1">
    <location>
        <begin position="20"/>
        <end position="33"/>
    </location>
</feature>
<evidence type="ECO:0000313" key="3">
    <source>
        <dbReference type="Proteomes" id="UP000002630"/>
    </source>
</evidence>
<dbReference type="EMBL" id="FN649727">
    <property type="protein sequence ID" value="CBJ48291.1"/>
    <property type="molecule type" value="Genomic_DNA"/>
</dbReference>
<reference evidence="2 3" key="1">
    <citation type="journal article" date="2010" name="Nature">
        <title>The Ectocarpus genome and the independent evolution of multicellularity in brown algae.</title>
        <authorList>
            <person name="Cock J.M."/>
            <person name="Sterck L."/>
            <person name="Rouze P."/>
            <person name="Scornet D."/>
            <person name="Allen A.E."/>
            <person name="Amoutzias G."/>
            <person name="Anthouard V."/>
            <person name="Artiguenave F."/>
            <person name="Aury J.M."/>
            <person name="Badger J.H."/>
            <person name="Beszteri B."/>
            <person name="Billiau K."/>
            <person name="Bonnet E."/>
            <person name="Bothwell J.H."/>
            <person name="Bowler C."/>
            <person name="Boyen C."/>
            <person name="Brownlee C."/>
            <person name="Carrano C.J."/>
            <person name="Charrier B."/>
            <person name="Cho G.Y."/>
            <person name="Coelho S.M."/>
            <person name="Collen J."/>
            <person name="Corre E."/>
            <person name="Da Silva C."/>
            <person name="Delage L."/>
            <person name="Delaroque N."/>
            <person name="Dittami S.M."/>
            <person name="Doulbeau S."/>
            <person name="Elias M."/>
            <person name="Farnham G."/>
            <person name="Gachon C.M."/>
            <person name="Gschloessl B."/>
            <person name="Heesch S."/>
            <person name="Jabbari K."/>
            <person name="Jubin C."/>
            <person name="Kawai H."/>
            <person name="Kimura K."/>
            <person name="Kloareg B."/>
            <person name="Kupper F.C."/>
            <person name="Lang D."/>
            <person name="Le Bail A."/>
            <person name="Leblanc C."/>
            <person name="Lerouge P."/>
            <person name="Lohr M."/>
            <person name="Lopez P.J."/>
            <person name="Martens C."/>
            <person name="Maumus F."/>
            <person name="Michel G."/>
            <person name="Miranda-Saavedra D."/>
            <person name="Morales J."/>
            <person name="Moreau H."/>
            <person name="Motomura T."/>
            <person name="Nagasato C."/>
            <person name="Napoli C.A."/>
            <person name="Nelson D.R."/>
            <person name="Nyvall-Collen P."/>
            <person name="Peters A.F."/>
            <person name="Pommier C."/>
            <person name="Potin P."/>
            <person name="Poulain J."/>
            <person name="Quesneville H."/>
            <person name="Read B."/>
            <person name="Rensing S.A."/>
            <person name="Ritter A."/>
            <person name="Rousvoal S."/>
            <person name="Samanta M."/>
            <person name="Samson G."/>
            <person name="Schroeder D.C."/>
            <person name="Segurens B."/>
            <person name="Strittmatter M."/>
            <person name="Tonon T."/>
            <person name="Tregear J.W."/>
            <person name="Valentin K."/>
            <person name="von Dassow P."/>
            <person name="Yamagishi T."/>
            <person name="Van de Peer Y."/>
            <person name="Wincker P."/>
        </authorList>
    </citation>
    <scope>NUCLEOTIDE SEQUENCE [LARGE SCALE GENOMIC DNA]</scope>
    <source>
        <strain evidence="3">Ec32 / CCAP1310/4</strain>
    </source>
</reference>
<gene>
    <name evidence="2" type="ORF">Esi_0002_0005</name>
</gene>
<evidence type="ECO:0000256" key="1">
    <source>
        <dbReference type="SAM" id="MobiDB-lite"/>
    </source>
</evidence>
<feature type="compositionally biased region" description="Low complexity" evidence="1">
    <location>
        <begin position="94"/>
        <end position="108"/>
    </location>
</feature>
<feature type="region of interest" description="Disordered" evidence="1">
    <location>
        <begin position="1"/>
        <end position="62"/>
    </location>
</feature>
<evidence type="ECO:0000313" key="2">
    <source>
        <dbReference type="EMBL" id="CBJ48291.1"/>
    </source>
</evidence>
<keyword evidence="3" id="KW-1185">Reference proteome</keyword>